<evidence type="ECO:0008006" key="4">
    <source>
        <dbReference type="Google" id="ProtNLM"/>
    </source>
</evidence>
<evidence type="ECO:0000256" key="1">
    <source>
        <dbReference type="SAM" id="MobiDB-lite"/>
    </source>
</evidence>
<protein>
    <recommendedName>
        <fullName evidence="4">Carboxypeptidase regulatory-like domain-containing protein</fullName>
    </recommendedName>
</protein>
<dbReference type="SUPFAM" id="SSF49464">
    <property type="entry name" value="Carboxypeptidase regulatory domain-like"/>
    <property type="match status" value="1"/>
</dbReference>
<dbReference type="Proteomes" id="UP001501243">
    <property type="component" value="Unassembled WGS sequence"/>
</dbReference>
<sequence>MALLLAGSAAAAPATDTHPVTKRQPATAGKGKLAAPAASRQPVAPAPAVTPVLSEPASSPAAPQTVKLRGIVLAPDGRPCAGASVYPAGAPRQLVVTDAQGAFALAVPAGAPVALRIEYFGEGSSRVEVPVPSAELLHITLGK</sequence>
<feature type="region of interest" description="Disordered" evidence="1">
    <location>
        <begin position="12"/>
        <end position="62"/>
    </location>
</feature>
<evidence type="ECO:0000313" key="2">
    <source>
        <dbReference type="EMBL" id="GAA4496197.1"/>
    </source>
</evidence>
<dbReference type="EMBL" id="BAABGQ010000005">
    <property type="protein sequence ID" value="GAA4496197.1"/>
    <property type="molecule type" value="Genomic_DNA"/>
</dbReference>
<evidence type="ECO:0000313" key="3">
    <source>
        <dbReference type="Proteomes" id="UP001501243"/>
    </source>
</evidence>
<feature type="compositionally biased region" description="Low complexity" evidence="1">
    <location>
        <begin position="42"/>
        <end position="52"/>
    </location>
</feature>
<proteinExistence type="predicted"/>
<name>A0ABP8Q2D2_9BACT</name>
<accession>A0ABP8Q2D2</accession>
<gene>
    <name evidence="2" type="ORF">GCM10023172_09080</name>
</gene>
<comment type="caution">
    <text evidence="2">The sequence shown here is derived from an EMBL/GenBank/DDBJ whole genome shotgun (WGS) entry which is preliminary data.</text>
</comment>
<dbReference type="InterPro" id="IPR008969">
    <property type="entry name" value="CarboxyPept-like_regulatory"/>
</dbReference>
<reference evidence="3" key="1">
    <citation type="journal article" date="2019" name="Int. J. Syst. Evol. Microbiol.">
        <title>The Global Catalogue of Microorganisms (GCM) 10K type strain sequencing project: providing services to taxonomists for standard genome sequencing and annotation.</title>
        <authorList>
            <consortium name="The Broad Institute Genomics Platform"/>
            <consortium name="The Broad Institute Genome Sequencing Center for Infectious Disease"/>
            <person name="Wu L."/>
            <person name="Ma J."/>
        </authorList>
    </citation>
    <scope>NUCLEOTIDE SEQUENCE [LARGE SCALE GENOMIC DNA]</scope>
    <source>
        <strain evidence="3">JCM 17841</strain>
    </source>
</reference>
<keyword evidence="3" id="KW-1185">Reference proteome</keyword>
<organism evidence="2 3">
    <name type="scientific">Hymenobacter ginsengisoli</name>
    <dbReference type="NCBI Taxonomy" id="1051626"/>
    <lineage>
        <taxon>Bacteria</taxon>
        <taxon>Pseudomonadati</taxon>
        <taxon>Bacteroidota</taxon>
        <taxon>Cytophagia</taxon>
        <taxon>Cytophagales</taxon>
        <taxon>Hymenobacteraceae</taxon>
        <taxon>Hymenobacter</taxon>
    </lineage>
</organism>